<dbReference type="AlphaFoldDB" id="A0A7N0RBR1"/>
<evidence type="ECO:0000313" key="3">
    <source>
        <dbReference type="EnsemblPlants" id="Kaladp0008s0026.1.v1.1.CDS.1"/>
    </source>
</evidence>
<evidence type="ECO:0008006" key="5">
    <source>
        <dbReference type="Google" id="ProtNLM"/>
    </source>
</evidence>
<dbReference type="Gene3D" id="1.25.40.10">
    <property type="entry name" value="Tetratricopeptide repeat domain"/>
    <property type="match status" value="5"/>
</dbReference>
<sequence>MPPKTSYPKLRNCGFFIIRKLHSSIAYSASPNPNVISTNILISGCFRRGEVDVARHMFGEMPEPSVVSWNSMLSGYSKWARFEEALLLLSDMHHAHVKLNDATFTSAFSICSKLKAHHAGCQLHSLLLRSGFLSFELVGSALLYFYSSCFRLRDARRVFAELCKQNELVWGLMLVGFVQSDNMKEAMDMFMNMRIRDVRTWTTMISGYSSRGGDGCRRALELFRLMRIDEVKPNEYTLDSIIRTCERLELLNNGRGVHGLTVKAGFEYDDSVASALIELYFYFLAINDARKIYENTAAPDMRVSNSFIEGLVSVGMIDDAELVFKRLSRKNAISYNIMIKGYAMIGRTEDSKLMFEHMPYRNLISSNTMITIYSRNGDLCQALKLFDETKNKRDPVTWSSMISSYIYCGQYEEAYRLFITMLRLPITATRSIFSSLFHACSCVGSLRQGQLFHACLIKTLFESDIYVGTSLIDMYSKGGDIVDAQTSFNSILSPNVAAYSALINGFANNDNGSEALILFESMLQRGVNPNAITFVGVLSACCHEGLVNDGMRFFTSMESHYEITPTLEHYACVVDLLGRSGRLQEAEGLINNMPIEADGVVWGALLGACWYWMDLEVGERVASKMLNLNLLPVSAFVIMSNIYARSGSWDRKLRVINILRSLGLEKDPGCSWIELNNQFHVFSIEDKVNRVSGELYALLEQIAPYVDSIHEIHCDHMILA</sequence>
<feature type="repeat" description="PPR" evidence="2">
    <location>
        <begin position="495"/>
        <end position="529"/>
    </location>
</feature>
<keyword evidence="4" id="KW-1185">Reference proteome</keyword>
<dbReference type="GO" id="GO:0009451">
    <property type="term" value="P:RNA modification"/>
    <property type="evidence" value="ECO:0007669"/>
    <property type="project" value="InterPro"/>
</dbReference>
<dbReference type="Gramene" id="Kaladp0008s0026.1.v1.1">
    <property type="protein sequence ID" value="Kaladp0008s0026.1.v1.1.CDS.1"/>
    <property type="gene ID" value="Kaladp0008s0026.v1.1"/>
</dbReference>
<reference evidence="3" key="1">
    <citation type="submission" date="2021-01" db="UniProtKB">
        <authorList>
            <consortium name="EnsemblPlants"/>
        </authorList>
    </citation>
    <scope>IDENTIFICATION</scope>
</reference>
<dbReference type="OMA" id="CWFWMDM"/>
<dbReference type="PANTHER" id="PTHR47926">
    <property type="entry name" value="PENTATRICOPEPTIDE REPEAT-CONTAINING PROTEIN"/>
    <property type="match status" value="1"/>
</dbReference>
<proteinExistence type="predicted"/>
<dbReference type="Pfam" id="PF20431">
    <property type="entry name" value="E_motif"/>
    <property type="match status" value="1"/>
</dbReference>
<dbReference type="NCBIfam" id="TIGR00756">
    <property type="entry name" value="PPR"/>
    <property type="match status" value="5"/>
</dbReference>
<dbReference type="FunFam" id="1.25.40.10:FF:000090">
    <property type="entry name" value="Pentatricopeptide repeat-containing protein, chloroplastic"/>
    <property type="match status" value="1"/>
</dbReference>
<keyword evidence="1" id="KW-0677">Repeat</keyword>
<dbReference type="Pfam" id="PF01535">
    <property type="entry name" value="PPR"/>
    <property type="match status" value="8"/>
</dbReference>
<dbReference type="PANTHER" id="PTHR47926:SF347">
    <property type="entry name" value="PENTATRICOPEPTIDE REPEAT-CONTAINING PROTEIN"/>
    <property type="match status" value="1"/>
</dbReference>
<dbReference type="InterPro" id="IPR002885">
    <property type="entry name" value="PPR_rpt"/>
</dbReference>
<dbReference type="InterPro" id="IPR046848">
    <property type="entry name" value="E_motif"/>
</dbReference>
<evidence type="ECO:0000256" key="1">
    <source>
        <dbReference type="ARBA" id="ARBA00022737"/>
    </source>
</evidence>
<feature type="repeat" description="PPR" evidence="2">
    <location>
        <begin position="331"/>
        <end position="365"/>
    </location>
</feature>
<accession>A0A7N0RBR1</accession>
<feature type="repeat" description="PPR" evidence="2">
    <location>
        <begin position="197"/>
        <end position="233"/>
    </location>
</feature>
<dbReference type="PROSITE" id="PS51375">
    <property type="entry name" value="PPR"/>
    <property type="match status" value="5"/>
</dbReference>
<feature type="repeat" description="PPR" evidence="2">
    <location>
        <begin position="65"/>
        <end position="99"/>
    </location>
</feature>
<evidence type="ECO:0000256" key="2">
    <source>
        <dbReference type="PROSITE-ProRule" id="PRU00708"/>
    </source>
</evidence>
<dbReference type="EnsemblPlants" id="Kaladp0008s0026.1.v1.1">
    <property type="protein sequence ID" value="Kaladp0008s0026.1.v1.1.CDS.1"/>
    <property type="gene ID" value="Kaladp0008s0026.v1.1"/>
</dbReference>
<dbReference type="Proteomes" id="UP000594263">
    <property type="component" value="Unplaced"/>
</dbReference>
<feature type="repeat" description="PPR" evidence="2">
    <location>
        <begin position="394"/>
        <end position="428"/>
    </location>
</feature>
<dbReference type="InterPro" id="IPR046960">
    <property type="entry name" value="PPR_At4g14850-like_plant"/>
</dbReference>
<name>A0A7N0RBR1_KALFE</name>
<protein>
    <recommendedName>
        <fullName evidence="5">Pentatricopeptide repeat-containing protein</fullName>
    </recommendedName>
</protein>
<dbReference type="InterPro" id="IPR011990">
    <property type="entry name" value="TPR-like_helical_dom_sf"/>
</dbReference>
<dbReference type="GO" id="GO:0003723">
    <property type="term" value="F:RNA binding"/>
    <property type="evidence" value="ECO:0007669"/>
    <property type="project" value="InterPro"/>
</dbReference>
<dbReference type="Pfam" id="PF13041">
    <property type="entry name" value="PPR_2"/>
    <property type="match status" value="2"/>
</dbReference>
<organism evidence="3 4">
    <name type="scientific">Kalanchoe fedtschenkoi</name>
    <name type="common">Lavender scallops</name>
    <name type="synonym">South American air plant</name>
    <dbReference type="NCBI Taxonomy" id="63787"/>
    <lineage>
        <taxon>Eukaryota</taxon>
        <taxon>Viridiplantae</taxon>
        <taxon>Streptophyta</taxon>
        <taxon>Embryophyta</taxon>
        <taxon>Tracheophyta</taxon>
        <taxon>Spermatophyta</taxon>
        <taxon>Magnoliopsida</taxon>
        <taxon>eudicotyledons</taxon>
        <taxon>Gunneridae</taxon>
        <taxon>Pentapetalae</taxon>
        <taxon>Saxifragales</taxon>
        <taxon>Crassulaceae</taxon>
        <taxon>Kalanchoe</taxon>
    </lineage>
</organism>
<evidence type="ECO:0000313" key="4">
    <source>
        <dbReference type="Proteomes" id="UP000594263"/>
    </source>
</evidence>